<evidence type="ECO:0000256" key="1">
    <source>
        <dbReference type="ARBA" id="ARBA00001445"/>
    </source>
</evidence>
<dbReference type="InterPro" id="IPR035396">
    <property type="entry name" value="Bac_rhamnosid6H"/>
</dbReference>
<evidence type="ECO:0000256" key="3">
    <source>
        <dbReference type="ARBA" id="ARBA00022801"/>
    </source>
</evidence>
<dbReference type="Gene3D" id="2.60.40.10">
    <property type="entry name" value="Immunoglobulins"/>
    <property type="match status" value="1"/>
</dbReference>
<dbReference type="Gene3D" id="1.50.10.10">
    <property type="match status" value="1"/>
</dbReference>
<feature type="domain" description="Alpha-L-rhamnosidase concanavalin-like" evidence="4">
    <location>
        <begin position="338"/>
        <end position="435"/>
    </location>
</feature>
<evidence type="ECO:0000259" key="6">
    <source>
        <dbReference type="Pfam" id="PF17389"/>
    </source>
</evidence>
<accession>A0A1H1M8V3</accession>
<dbReference type="RefSeq" id="WP_083362499.1">
    <property type="nucleotide sequence ID" value="NZ_LT629742.1"/>
</dbReference>
<protein>
    <recommendedName>
        <fullName evidence="2">alpha-L-rhamnosidase</fullName>
        <ecNumber evidence="2">3.2.1.40</ecNumber>
    </recommendedName>
</protein>
<dbReference type="Proteomes" id="UP000181956">
    <property type="component" value="Chromosome I"/>
</dbReference>
<evidence type="ECO:0000259" key="4">
    <source>
        <dbReference type="Pfam" id="PF05592"/>
    </source>
</evidence>
<dbReference type="Gene3D" id="2.60.420.10">
    <property type="entry name" value="Maltose phosphorylase, domain 3"/>
    <property type="match status" value="1"/>
</dbReference>
<feature type="domain" description="Alpha-L-rhamnosidase six-hairpin glycosidase" evidence="6">
    <location>
        <begin position="440"/>
        <end position="791"/>
    </location>
</feature>
<dbReference type="STRING" id="412690.SAMN04489834_0340"/>
<dbReference type="InterPro" id="IPR013737">
    <property type="entry name" value="Bac_rhamnosid_N"/>
</dbReference>
<feature type="domain" description="Bacterial alpha-L-rhamnosidase N-terminal" evidence="5">
    <location>
        <begin position="158"/>
        <end position="328"/>
    </location>
</feature>
<evidence type="ECO:0000313" key="9">
    <source>
        <dbReference type="Proteomes" id="UP000181956"/>
    </source>
</evidence>
<dbReference type="Pfam" id="PF25788">
    <property type="entry name" value="Ig_Rha78A_N"/>
    <property type="match status" value="1"/>
</dbReference>
<dbReference type="InterPro" id="IPR008928">
    <property type="entry name" value="6-hairpin_glycosidase_sf"/>
</dbReference>
<dbReference type="InterPro" id="IPR035398">
    <property type="entry name" value="Bac_rhamnosid_C"/>
</dbReference>
<dbReference type="PANTHER" id="PTHR33307:SF6">
    <property type="entry name" value="ALPHA-RHAMNOSIDASE (EUROFUNG)-RELATED"/>
    <property type="match status" value="1"/>
</dbReference>
<dbReference type="SUPFAM" id="SSF48208">
    <property type="entry name" value="Six-hairpin glycosidases"/>
    <property type="match status" value="1"/>
</dbReference>
<keyword evidence="3" id="KW-0378">Hydrolase</keyword>
<dbReference type="EMBL" id="LT629742">
    <property type="protein sequence ID" value="SDR83223.1"/>
    <property type="molecule type" value="Genomic_DNA"/>
</dbReference>
<dbReference type="OrthoDB" id="9761045at2"/>
<reference evidence="9" key="1">
    <citation type="submission" date="2016-10" db="EMBL/GenBank/DDBJ databases">
        <authorList>
            <person name="Varghese N."/>
            <person name="Submissions S."/>
        </authorList>
    </citation>
    <scope>NUCLEOTIDE SEQUENCE [LARGE SCALE GENOMIC DNA]</scope>
    <source>
        <strain evidence="9">DSM 21772</strain>
    </source>
</reference>
<dbReference type="PANTHER" id="PTHR33307">
    <property type="entry name" value="ALPHA-RHAMNOSIDASE (EUROFUNG)"/>
    <property type="match status" value="1"/>
</dbReference>
<comment type="catalytic activity">
    <reaction evidence="1">
        <text>Hydrolysis of terminal non-reducing alpha-L-rhamnose residues in alpha-L-rhamnosides.</text>
        <dbReference type="EC" id="3.2.1.40"/>
    </reaction>
</comment>
<keyword evidence="9" id="KW-1185">Reference proteome</keyword>
<evidence type="ECO:0000256" key="2">
    <source>
        <dbReference type="ARBA" id="ARBA00012652"/>
    </source>
</evidence>
<feature type="domain" description="Alpha-L-rhamnosidase C-terminal" evidence="7">
    <location>
        <begin position="793"/>
        <end position="864"/>
    </location>
</feature>
<evidence type="ECO:0000313" key="8">
    <source>
        <dbReference type="EMBL" id="SDR83223.1"/>
    </source>
</evidence>
<dbReference type="Pfam" id="PF05592">
    <property type="entry name" value="Bac_rhamnosid"/>
    <property type="match status" value="1"/>
</dbReference>
<dbReference type="Pfam" id="PF08531">
    <property type="entry name" value="Bac_rhamnosid_N"/>
    <property type="match status" value="1"/>
</dbReference>
<organism evidence="8 9">
    <name type="scientific">Microterricola viridarii</name>
    <dbReference type="NCBI Taxonomy" id="412690"/>
    <lineage>
        <taxon>Bacteria</taxon>
        <taxon>Bacillati</taxon>
        <taxon>Actinomycetota</taxon>
        <taxon>Actinomycetes</taxon>
        <taxon>Micrococcales</taxon>
        <taxon>Microbacteriaceae</taxon>
        <taxon>Microterricola</taxon>
    </lineage>
</organism>
<proteinExistence type="predicted"/>
<dbReference type="InterPro" id="IPR008902">
    <property type="entry name" value="Rhamnosid_concanavalin"/>
</dbReference>
<dbReference type="Pfam" id="PF17389">
    <property type="entry name" value="Bac_rhamnosid6H"/>
    <property type="match status" value="1"/>
</dbReference>
<dbReference type="AlphaFoldDB" id="A0A1H1M8V3"/>
<evidence type="ECO:0000259" key="7">
    <source>
        <dbReference type="Pfam" id="PF17390"/>
    </source>
</evidence>
<dbReference type="GO" id="GO:0030596">
    <property type="term" value="F:alpha-L-rhamnosidase activity"/>
    <property type="evidence" value="ECO:0007669"/>
    <property type="project" value="UniProtKB-EC"/>
</dbReference>
<gene>
    <name evidence="8" type="ORF">SAMN04489834_0340</name>
</gene>
<sequence length="883" mass="95927">MSTPRTSDPIDRSIVVAAPRFEQLTEPLGIGVAAPRVSWKTRIEPGDADAAPFTQTGYQLETTRAGVVTLGEVIDSAEQVLVPWQFPALSSRESASVRVRVRNGGGLWTDWSEAASVEAGLLDPADWVAVPVGPAWAEDLEAERRPPLVRREFSLPDDIAAARLYVTAHGLAEVEINGIRIGRDALAPDWTVYGQRLTYRSYDVTEALTAGDNAIGAWLGDGWYRGRIGFHGGYPNLYGSDISLIAQLEVTHHDGRRTVVATDSDWSAGFGPILASNLYFGEHYDAREERAGWSEPGFDDAGFTPVAIAKRDPATIVAPQGPPVRCTETLRPVSVSTSPSGATVLDFGQNLVGRLRIRVAGERGATVTLRHAEVMQDGEIYTRPLRGALATDRYTLAGADTEIWEPRFTFHGFRYAEITGWPGEFDPSMVEALVYHSDMERTGWLETSDPLINRLHENVVWGMRGNFVGLPTDCPQRDERLGWTGDIQVFAPTASFLYDCSGLLSSWLRDVEAEQLDDGTVPWYVPVIPGGAEWTPIRPGAVWGDVAVLTPWVLFERFADRGVIATQYGSAKRWVDLIDKLAGEDHLWNEGFQLGDWLDPAAPPHDPADATTDRYLVATAYFAESAKRLAETAAELGLADDAAHYFGLATAVRAAFVGEYVLPSGALTSDAQTAYSLAIVFDLLPSAEQRSFAGARLAELVREAGNRIATGFAGTPVISEALTLTGHVATAYDLLFEDKCPSWLYTVKQGGTTIWERWDSLMPDGTVNPGGMTSFNHYALGAVADWMHTTIGGIRSTEPGFRRISVRPLPDARIHSASAAHESPYGRIEVSWQVDGDSFSARVVVPVGVTADIELLGQVTETVTHGVHEYRIAAPAAAVAALV</sequence>
<dbReference type="InterPro" id="IPR016007">
    <property type="entry name" value="Alpha_rhamnosid"/>
</dbReference>
<dbReference type="InterPro" id="IPR013783">
    <property type="entry name" value="Ig-like_fold"/>
</dbReference>
<evidence type="ECO:0000259" key="5">
    <source>
        <dbReference type="Pfam" id="PF08531"/>
    </source>
</evidence>
<name>A0A1H1M8V3_9MICO</name>
<dbReference type="InterPro" id="IPR012341">
    <property type="entry name" value="6hp_glycosidase-like_sf"/>
</dbReference>
<dbReference type="Pfam" id="PF17390">
    <property type="entry name" value="Bac_rhamnosid_C"/>
    <property type="match status" value="1"/>
</dbReference>
<dbReference type="GO" id="GO:0005975">
    <property type="term" value="P:carbohydrate metabolic process"/>
    <property type="evidence" value="ECO:0007669"/>
    <property type="project" value="InterPro"/>
</dbReference>
<dbReference type="Gene3D" id="2.60.120.260">
    <property type="entry name" value="Galactose-binding domain-like"/>
    <property type="match status" value="2"/>
</dbReference>
<dbReference type="EC" id="3.2.1.40" evidence="2"/>
<dbReference type="PIRSF" id="PIRSF010631">
    <property type="entry name" value="A-rhamnsds"/>
    <property type="match status" value="1"/>
</dbReference>